<protein>
    <submittedName>
        <fullName evidence="1">Uncharacterized protein</fullName>
    </submittedName>
</protein>
<dbReference type="AlphaFoldDB" id="A0A1M7STZ0"/>
<evidence type="ECO:0000313" key="1">
    <source>
        <dbReference type="EMBL" id="SHN62013.1"/>
    </source>
</evidence>
<proteinExistence type="predicted"/>
<dbReference type="RefSeq" id="WP_072704575.1">
    <property type="nucleotide sequence ID" value="NZ_FRDH01000010.1"/>
</dbReference>
<name>A0A1M7STZ0_9FIRM</name>
<reference evidence="1 2" key="1">
    <citation type="submission" date="2016-12" db="EMBL/GenBank/DDBJ databases">
        <authorList>
            <person name="Song W.-J."/>
            <person name="Kurnit D.M."/>
        </authorList>
    </citation>
    <scope>NUCLEOTIDE SEQUENCE [LARGE SCALE GENOMIC DNA]</scope>
    <source>
        <strain evidence="1 2">DSM 14810</strain>
    </source>
</reference>
<dbReference type="Proteomes" id="UP000184097">
    <property type="component" value="Unassembled WGS sequence"/>
</dbReference>
<evidence type="ECO:0000313" key="2">
    <source>
        <dbReference type="Proteomes" id="UP000184097"/>
    </source>
</evidence>
<dbReference type="EMBL" id="FRDH01000010">
    <property type="protein sequence ID" value="SHN62013.1"/>
    <property type="molecule type" value="Genomic_DNA"/>
</dbReference>
<sequence>MKKTILICIVTIFLVLIVSCEKNDGYMAGTEAISRGEDLLSEESELVEPPSNYESSNASDGDLVFFEESKYDEVWSTDSKTEEQIFEGGGMVLYLAYDGDCVSGQLYNIQGITQRVADISFSKEQMIDEKISFEFDDGFGSGDMDIQFEGDSILVKVKKYIYAQDNNSGWGTDSEYVLLKSE</sequence>
<dbReference type="PROSITE" id="PS51257">
    <property type="entry name" value="PROKAR_LIPOPROTEIN"/>
    <property type="match status" value="1"/>
</dbReference>
<organism evidence="1 2">
    <name type="scientific">Butyrivibrio hungatei DSM 14810</name>
    <dbReference type="NCBI Taxonomy" id="1121132"/>
    <lineage>
        <taxon>Bacteria</taxon>
        <taxon>Bacillati</taxon>
        <taxon>Bacillota</taxon>
        <taxon>Clostridia</taxon>
        <taxon>Lachnospirales</taxon>
        <taxon>Lachnospiraceae</taxon>
        <taxon>Butyrivibrio</taxon>
    </lineage>
</organism>
<accession>A0A1M7STZ0</accession>
<gene>
    <name evidence="1" type="ORF">SAMN02745247_02449</name>
</gene>